<gene>
    <name evidence="2" type="ORF">BE21_40215</name>
</gene>
<dbReference type="EMBL" id="JEME01002012">
    <property type="protein sequence ID" value="KYG05506.1"/>
    <property type="molecule type" value="Genomic_DNA"/>
</dbReference>
<dbReference type="Gene3D" id="2.60.120.260">
    <property type="entry name" value="Galactose-binding domain-like"/>
    <property type="match status" value="1"/>
</dbReference>
<evidence type="ECO:0000256" key="1">
    <source>
        <dbReference type="SAM" id="MobiDB-lite"/>
    </source>
</evidence>
<sequence length="212" mass="20402">GGTGGEGGTGGDGGDGGTGGDGGEGGTGGTGGDGGAGGAGGAEEVDIGPGPDERCSGCARLAVPLTEADTGTLFQFDLPDLIDLTGATVTFRVKTYAGTGGGVQTFVQNGGAQAWIGLPWAWTDLSSLQEWTELTIDVDAAAAADETMTFDKTEVRRIGLRVDAGITGPWANPSVVYVDFIRITRPGGAGGTGGDGGTGDGGAGGTGGDGGT</sequence>
<comment type="caution">
    <text evidence="2">The sequence shown here is derived from an EMBL/GenBank/DDBJ whole genome shotgun (WGS) entry which is preliminary data.</text>
</comment>
<dbReference type="Proteomes" id="UP000075502">
    <property type="component" value="Unassembled WGS sequence"/>
</dbReference>
<evidence type="ECO:0000313" key="2">
    <source>
        <dbReference type="EMBL" id="KYG05506.1"/>
    </source>
</evidence>
<accession>A0A150TLI0</accession>
<reference evidence="2 3" key="1">
    <citation type="submission" date="2014-02" db="EMBL/GenBank/DDBJ databases">
        <title>The small core and large imbalanced accessory genome model reveals a collaborative survival strategy of Sorangium cellulosum strains in nature.</title>
        <authorList>
            <person name="Han K."/>
            <person name="Peng R."/>
            <person name="Blom J."/>
            <person name="Li Y.-Z."/>
        </authorList>
    </citation>
    <scope>NUCLEOTIDE SEQUENCE [LARGE SCALE GENOMIC DNA]</scope>
    <source>
        <strain evidence="2 3">So0007-03</strain>
    </source>
</reference>
<feature type="non-terminal residue" evidence="2">
    <location>
        <position position="212"/>
    </location>
</feature>
<evidence type="ECO:0000313" key="3">
    <source>
        <dbReference type="Proteomes" id="UP000075502"/>
    </source>
</evidence>
<feature type="region of interest" description="Disordered" evidence="1">
    <location>
        <begin position="1"/>
        <end position="51"/>
    </location>
</feature>
<feature type="region of interest" description="Disordered" evidence="1">
    <location>
        <begin position="189"/>
        <end position="212"/>
    </location>
</feature>
<proteinExistence type="predicted"/>
<name>A0A150TLI0_SORCE</name>
<feature type="non-terminal residue" evidence="2">
    <location>
        <position position="1"/>
    </location>
</feature>
<protein>
    <submittedName>
        <fullName evidence="2">Uncharacterized protein</fullName>
    </submittedName>
</protein>
<organism evidence="2 3">
    <name type="scientific">Sorangium cellulosum</name>
    <name type="common">Polyangium cellulosum</name>
    <dbReference type="NCBI Taxonomy" id="56"/>
    <lineage>
        <taxon>Bacteria</taxon>
        <taxon>Pseudomonadati</taxon>
        <taxon>Myxococcota</taxon>
        <taxon>Polyangia</taxon>
        <taxon>Polyangiales</taxon>
        <taxon>Polyangiaceae</taxon>
        <taxon>Sorangium</taxon>
    </lineage>
</organism>
<feature type="compositionally biased region" description="Gly residues" evidence="1">
    <location>
        <begin position="1"/>
        <end position="41"/>
    </location>
</feature>
<dbReference type="AlphaFoldDB" id="A0A150TLI0"/>